<feature type="domain" description="D-isomer specific 2-hydroxyacid dehydrogenase NAD-binding" evidence="5">
    <location>
        <begin position="93"/>
        <end position="271"/>
    </location>
</feature>
<dbReference type="InterPro" id="IPR029753">
    <property type="entry name" value="D-isomer_DH_CS"/>
</dbReference>
<sequence>MSRNDTLCPAKHFCVRGLRFHCQEVRQLRELLQQLPGLKLLLTTATRNLGIDMVAAKELGITVTGTTNKRPPNAQAITPTKRKGPDSTTQHTVALILGIAKNLARDNDAVKRGEWQLGLSTGLTGKTLGLLGLGRLGIAVGKIMYSAFGMKIIAWSSNLTQETADEKATNAGLPIEDEDGDKTFRLVSKEELFKNADVLSVHYVLSDRSRGIVGAEDLKLMKRSALFINTSRGPLVDEDALLQCLSNGAIKGAALDVFALEPLPLDSKWRTTNWGQDGTSQPKVTACVGSYICDTNNYKIKDFERYHDYAKPEDVKLDIWMEKPLKHEKRTTLADVLENYLKSGTLLTPLITKGSKVGSDGQYMLKELDISKEKGLNILPKKLVGLKGLVMRRKQTLLELDAQGAGIPMKWERKRIKAEQKNSPEYKTHAEKRNEAFAKIRATDPAIEPVIRRLSEKHTPASVLLSMADNYQAQQQTLSRLGQEDPELFKVVRKAVKPQDSPIVVRKKISEAQAKLREPGFREQFLYKEERSKVLREKWGKKKADVISKAALVKRVQSSPNSEGDFDGWSDSPRRENGEVRVRFVGKGD</sequence>
<gene>
    <name evidence="6" type="ORF">M7I_6375</name>
</gene>
<protein>
    <submittedName>
        <fullName evidence="6">Putative Glyoxylate reductase</fullName>
    </submittedName>
</protein>
<keyword evidence="2" id="KW-0560">Oxidoreductase</keyword>
<name>H0EUE1_GLAL7</name>
<evidence type="ECO:0000256" key="4">
    <source>
        <dbReference type="SAM" id="MobiDB-lite"/>
    </source>
</evidence>
<dbReference type="EMBL" id="AGUE01000170">
    <property type="protein sequence ID" value="EHK97877.1"/>
    <property type="molecule type" value="Genomic_DNA"/>
</dbReference>
<dbReference type="PROSITE" id="PS00671">
    <property type="entry name" value="D_2_HYDROXYACID_DH_3"/>
    <property type="match status" value="1"/>
</dbReference>
<evidence type="ECO:0000259" key="5">
    <source>
        <dbReference type="Pfam" id="PF02826"/>
    </source>
</evidence>
<keyword evidence="7" id="KW-1185">Reference proteome</keyword>
<keyword evidence="3" id="KW-0520">NAD</keyword>
<dbReference type="PANTHER" id="PTHR42789:SF1">
    <property type="entry name" value="D-ISOMER SPECIFIC 2-HYDROXYACID DEHYDROGENASE FAMILY PROTEIN (AFU_ORTHOLOGUE AFUA_6G10090)"/>
    <property type="match status" value="1"/>
</dbReference>
<feature type="region of interest" description="Disordered" evidence="4">
    <location>
        <begin position="65"/>
        <end position="88"/>
    </location>
</feature>
<dbReference type="InterPro" id="IPR050857">
    <property type="entry name" value="D-2-hydroxyacid_DH"/>
</dbReference>
<evidence type="ECO:0000313" key="7">
    <source>
        <dbReference type="Proteomes" id="UP000005446"/>
    </source>
</evidence>
<dbReference type="InterPro" id="IPR036291">
    <property type="entry name" value="NAD(P)-bd_dom_sf"/>
</dbReference>
<reference evidence="6 7" key="1">
    <citation type="journal article" date="2012" name="Eukaryot. Cell">
        <title>Genome sequence of the fungus Glarea lozoyensis: the first genome sequence of a species from the Helotiaceae family.</title>
        <authorList>
            <person name="Youssar L."/>
            <person name="Gruening B.A."/>
            <person name="Erxleben A."/>
            <person name="Guenther S."/>
            <person name="Huettel W."/>
        </authorList>
    </citation>
    <scope>NUCLEOTIDE SEQUENCE [LARGE SCALE GENOMIC DNA]</scope>
    <source>
        <strain evidence="7">ATCC 74030 / MF5533</strain>
    </source>
</reference>
<accession>H0EUE1</accession>
<dbReference type="AlphaFoldDB" id="H0EUE1"/>
<comment type="similarity">
    <text evidence="1">Belongs to the D-isomer specific 2-hydroxyacid dehydrogenase family.</text>
</comment>
<dbReference type="SUPFAM" id="SSF52283">
    <property type="entry name" value="Formate/glycerate dehydrogenase catalytic domain-like"/>
    <property type="match status" value="1"/>
</dbReference>
<comment type="caution">
    <text evidence="6">The sequence shown here is derived from an EMBL/GenBank/DDBJ whole genome shotgun (WGS) entry which is preliminary data.</text>
</comment>
<evidence type="ECO:0000256" key="3">
    <source>
        <dbReference type="ARBA" id="ARBA00023027"/>
    </source>
</evidence>
<feature type="compositionally biased region" description="Basic and acidic residues" evidence="4">
    <location>
        <begin position="572"/>
        <end position="589"/>
    </location>
</feature>
<evidence type="ECO:0000313" key="6">
    <source>
        <dbReference type="EMBL" id="EHK97877.1"/>
    </source>
</evidence>
<dbReference type="PANTHER" id="PTHR42789">
    <property type="entry name" value="D-ISOMER SPECIFIC 2-HYDROXYACID DEHYDROGENASE FAMILY PROTEIN (AFU_ORTHOLOGUE AFUA_6G10090)"/>
    <property type="match status" value="1"/>
</dbReference>
<dbReference type="HOGENOM" id="CLU_463108_0_0_1"/>
<dbReference type="InterPro" id="IPR006140">
    <property type="entry name" value="D-isomer_DH_NAD-bd"/>
</dbReference>
<dbReference type="Gene3D" id="3.40.50.720">
    <property type="entry name" value="NAD(P)-binding Rossmann-like Domain"/>
    <property type="match status" value="2"/>
</dbReference>
<dbReference type="SUPFAM" id="SSF51735">
    <property type="entry name" value="NAD(P)-binding Rossmann-fold domains"/>
    <property type="match status" value="1"/>
</dbReference>
<proteinExistence type="inferred from homology"/>
<organism evidence="6 7">
    <name type="scientific">Glarea lozoyensis (strain ATCC 74030 / MF5533)</name>
    <dbReference type="NCBI Taxonomy" id="1104152"/>
    <lineage>
        <taxon>Eukaryota</taxon>
        <taxon>Fungi</taxon>
        <taxon>Dikarya</taxon>
        <taxon>Ascomycota</taxon>
        <taxon>Pezizomycotina</taxon>
        <taxon>Leotiomycetes</taxon>
        <taxon>Helotiales</taxon>
        <taxon>Helotiaceae</taxon>
        <taxon>Glarea</taxon>
    </lineage>
</organism>
<dbReference type="OrthoDB" id="298012at2759"/>
<feature type="compositionally biased region" description="Polar residues" evidence="4">
    <location>
        <begin position="65"/>
        <end position="78"/>
    </location>
</feature>
<dbReference type="InParanoid" id="H0EUE1"/>
<dbReference type="Pfam" id="PF02826">
    <property type="entry name" value="2-Hacid_dh_C"/>
    <property type="match status" value="1"/>
</dbReference>
<dbReference type="GO" id="GO:0016491">
    <property type="term" value="F:oxidoreductase activity"/>
    <property type="evidence" value="ECO:0007669"/>
    <property type="project" value="UniProtKB-KW"/>
</dbReference>
<evidence type="ECO:0000256" key="1">
    <source>
        <dbReference type="ARBA" id="ARBA00005854"/>
    </source>
</evidence>
<evidence type="ECO:0000256" key="2">
    <source>
        <dbReference type="ARBA" id="ARBA00023002"/>
    </source>
</evidence>
<dbReference type="Proteomes" id="UP000005446">
    <property type="component" value="Unassembled WGS sequence"/>
</dbReference>
<dbReference type="GO" id="GO:0051287">
    <property type="term" value="F:NAD binding"/>
    <property type="evidence" value="ECO:0007669"/>
    <property type="project" value="InterPro"/>
</dbReference>
<feature type="region of interest" description="Disordered" evidence="4">
    <location>
        <begin position="554"/>
        <end position="589"/>
    </location>
</feature>